<accession>V5WLF4</accession>
<dbReference type="OrthoDB" id="9794407at2"/>
<dbReference type="Gene3D" id="2.160.10.10">
    <property type="entry name" value="Hexapeptide repeat proteins"/>
    <property type="match status" value="1"/>
</dbReference>
<evidence type="ECO:0000259" key="4">
    <source>
        <dbReference type="Pfam" id="PF17836"/>
    </source>
</evidence>
<dbReference type="HOGENOM" id="CLU_081811_2_3_12"/>
<comment type="similarity">
    <text evidence="1">Belongs to the transferase hexapeptide repeat family.</text>
</comment>
<evidence type="ECO:0000256" key="1">
    <source>
        <dbReference type="ARBA" id="ARBA00007274"/>
    </source>
</evidence>
<reference evidence="5 6" key="1">
    <citation type="journal article" date="2015" name="Stand. Genomic Sci.">
        <title>Complete genome sequence and description of Salinispira pacifica gen. nov., sp. nov., a novel spirochaete isolated form a hypersaline microbial mat.</title>
        <authorList>
            <person name="Ben Hania W."/>
            <person name="Joseph M."/>
            <person name="Schumann P."/>
            <person name="Bunk B."/>
            <person name="Fiebig A."/>
            <person name="Sproer C."/>
            <person name="Klenk H.P."/>
            <person name="Fardeau M.L."/>
            <person name="Spring S."/>
        </authorList>
    </citation>
    <scope>NUCLEOTIDE SEQUENCE [LARGE SCALE GENOMIC DNA]</scope>
    <source>
        <strain evidence="5 6">L21-RPul-D2</strain>
    </source>
</reference>
<dbReference type="CDD" id="cd03360">
    <property type="entry name" value="LbH_AT_putative"/>
    <property type="match status" value="1"/>
</dbReference>
<evidence type="ECO:0000313" key="6">
    <source>
        <dbReference type="Proteomes" id="UP000018680"/>
    </source>
</evidence>
<dbReference type="KEGG" id="slr:L21SP2_3150"/>
<sequence length="206" mass="21444">MKEKILLIGGGGHCRSCIDVIETEGKYEIAGIVDGALEKGSDVLGYPVLGEDEDIPELLSKITTNCLITVGQIKSPAVRVKLVELTAQLNASFPIIVSPHAYVSSHAEVNAGSIIMHGAVVHVGVKVGAHCIINSQALLEHDSQVGSFTHISTAAILNGDVLVNDRCFVGSSATLYQGINIASGVIVPAGSVVRKSITKPGVVRSV</sequence>
<keyword evidence="6" id="KW-1185">Reference proteome</keyword>
<dbReference type="InterPro" id="IPR020019">
    <property type="entry name" value="AcTrfase_PglD-like"/>
</dbReference>
<evidence type="ECO:0000313" key="5">
    <source>
        <dbReference type="EMBL" id="AHC16490.1"/>
    </source>
</evidence>
<gene>
    <name evidence="5" type="ORF">L21SP2_3150</name>
</gene>
<dbReference type="eggNOG" id="COG0110">
    <property type="taxonomic scope" value="Bacteria"/>
</dbReference>
<dbReference type="InterPro" id="IPR050179">
    <property type="entry name" value="Trans_hexapeptide_repeat"/>
</dbReference>
<dbReference type="SUPFAM" id="SSF51161">
    <property type="entry name" value="Trimeric LpxA-like enzymes"/>
    <property type="match status" value="1"/>
</dbReference>
<dbReference type="PANTHER" id="PTHR43300:SF7">
    <property type="entry name" value="UDP-N-ACETYLBACILLOSAMINE N-ACETYLTRANSFERASE"/>
    <property type="match status" value="1"/>
</dbReference>
<feature type="binding site" evidence="3">
    <location>
        <position position="150"/>
    </location>
    <ligand>
        <name>acetyl-CoA</name>
        <dbReference type="ChEBI" id="CHEBI:57288"/>
    </ligand>
</feature>
<name>V5WLF4_9SPIO</name>
<feature type="site" description="Increases basicity of active site His" evidence="2">
    <location>
        <position position="142"/>
    </location>
</feature>
<dbReference type="Pfam" id="PF17836">
    <property type="entry name" value="PglD_N"/>
    <property type="match status" value="1"/>
</dbReference>
<dbReference type="InterPro" id="IPR041561">
    <property type="entry name" value="PglD_N"/>
</dbReference>
<dbReference type="Proteomes" id="UP000018680">
    <property type="component" value="Chromosome"/>
</dbReference>
<dbReference type="PANTHER" id="PTHR43300">
    <property type="entry name" value="ACETYLTRANSFERASE"/>
    <property type="match status" value="1"/>
</dbReference>
<dbReference type="NCBIfam" id="TIGR03570">
    <property type="entry name" value="NeuD_NnaD"/>
    <property type="match status" value="1"/>
</dbReference>
<evidence type="ECO:0000256" key="2">
    <source>
        <dbReference type="PIRSR" id="PIRSR620019-1"/>
    </source>
</evidence>
<dbReference type="AlphaFoldDB" id="V5WLF4"/>
<dbReference type="Gene3D" id="3.40.50.20">
    <property type="match status" value="1"/>
</dbReference>
<dbReference type="STRING" id="1307761.L21SP2_3150"/>
<feature type="domain" description="PglD N-terminal" evidence="4">
    <location>
        <begin position="4"/>
        <end position="82"/>
    </location>
</feature>
<protein>
    <submittedName>
        <fullName evidence="5">4-amino-6-deoxy-N-Acetyl-D-hexosaminyl-(Lipid carrier) acetyltrasferase</fullName>
    </submittedName>
</protein>
<organism evidence="5 6">
    <name type="scientific">Salinispira pacifica</name>
    <dbReference type="NCBI Taxonomy" id="1307761"/>
    <lineage>
        <taxon>Bacteria</taxon>
        <taxon>Pseudomonadati</taxon>
        <taxon>Spirochaetota</taxon>
        <taxon>Spirochaetia</taxon>
        <taxon>Spirochaetales</taxon>
        <taxon>Spirochaetaceae</taxon>
        <taxon>Salinispira</taxon>
    </lineage>
</organism>
<evidence type="ECO:0000256" key="3">
    <source>
        <dbReference type="PIRSR" id="PIRSR620019-2"/>
    </source>
</evidence>
<feature type="active site" description="Proton acceptor" evidence="2">
    <location>
        <position position="141"/>
    </location>
</feature>
<dbReference type="PATRIC" id="fig|1307761.3.peg.3139"/>
<dbReference type="EMBL" id="CP006939">
    <property type="protein sequence ID" value="AHC16490.1"/>
    <property type="molecule type" value="Genomic_DNA"/>
</dbReference>
<dbReference type="RefSeq" id="WP_024269386.1">
    <property type="nucleotide sequence ID" value="NC_023035.1"/>
</dbReference>
<dbReference type="InterPro" id="IPR011004">
    <property type="entry name" value="Trimer_LpxA-like_sf"/>
</dbReference>
<proteinExistence type="inferred from homology"/>